<name>A0AAE6Y7R0_STRAT</name>
<evidence type="ECO:0000313" key="2">
    <source>
        <dbReference type="EMBL" id="OOQ52164.1"/>
    </source>
</evidence>
<reference evidence="3 5" key="2">
    <citation type="submission" date="2020-03" db="EMBL/GenBank/DDBJ databases">
        <title>Is there a link between lipid content and antibiotic production in Streptomyces?</title>
        <authorList>
            <person name="David M."/>
            <person name="Lejeune C."/>
            <person name="Abreu S."/>
            <person name="Thibessard A."/>
            <person name="Leblond P."/>
            <person name="Chaminade P."/>
            <person name="Virolle M.-J."/>
        </authorList>
    </citation>
    <scope>NUCLEOTIDE SEQUENCE [LARGE SCALE GENOMIC DNA]</scope>
    <source>
        <strain evidence="3 5">DSM 41481</strain>
    </source>
</reference>
<evidence type="ECO:0000313" key="3">
    <source>
        <dbReference type="EMBL" id="QIT44681.1"/>
    </source>
</evidence>
<keyword evidence="1" id="KW-0812">Transmembrane</keyword>
<organism evidence="3 5">
    <name type="scientific">Streptomyces antibioticus</name>
    <dbReference type="NCBI Taxonomy" id="1890"/>
    <lineage>
        <taxon>Bacteria</taxon>
        <taxon>Bacillati</taxon>
        <taxon>Actinomycetota</taxon>
        <taxon>Actinomycetes</taxon>
        <taxon>Kitasatosporales</taxon>
        <taxon>Streptomycetaceae</taxon>
        <taxon>Streptomyces</taxon>
    </lineage>
</organism>
<dbReference type="RefSeq" id="WP_078633586.1">
    <property type="nucleotide sequence ID" value="NZ_CM007717.1"/>
</dbReference>
<gene>
    <name evidence="2" type="ORF">AFM16_14635</name>
    <name evidence="3" type="ORF">HCX60_14840</name>
</gene>
<keyword evidence="1" id="KW-1133">Transmembrane helix</keyword>
<dbReference type="Proteomes" id="UP000190306">
    <property type="component" value="Chromosome"/>
</dbReference>
<sequence length="240" mass="25096">MLRYRCGGVCLALLGLALVLVGAVGVLIVPDLVADERAFRAARPCVGAATGDCLRSVPATVRGTLIRERPRNYAYVLELDGPRPVPGDLDMGGADPLLKDLRAGDRVTVTLWRDYAIAVGKDGVTQYSSDSPEGEPQVILALALAFLPLGAFAAHAGGKLVVRARDYAAQGPPGHLVPLGKRALGAAVCALPAGLFGLWWGGPIAVAVMWVLLAGALWVLTGRRETTGGGRHARPLESPR</sequence>
<keyword evidence="1" id="KW-0472">Membrane</keyword>
<keyword evidence="4" id="KW-1185">Reference proteome</keyword>
<dbReference type="EMBL" id="LHQL01000008">
    <property type="protein sequence ID" value="OOQ52164.1"/>
    <property type="molecule type" value="Genomic_DNA"/>
</dbReference>
<dbReference type="AlphaFoldDB" id="A0AAE6Y7R0"/>
<evidence type="ECO:0000313" key="4">
    <source>
        <dbReference type="Proteomes" id="UP000190306"/>
    </source>
</evidence>
<evidence type="ECO:0000256" key="1">
    <source>
        <dbReference type="SAM" id="Phobius"/>
    </source>
</evidence>
<dbReference type="Proteomes" id="UP000502504">
    <property type="component" value="Chromosome"/>
</dbReference>
<accession>A0AAE6Y7R0</accession>
<protein>
    <submittedName>
        <fullName evidence="3">Uncharacterized protein</fullName>
    </submittedName>
</protein>
<proteinExistence type="predicted"/>
<evidence type="ECO:0000313" key="5">
    <source>
        <dbReference type="Proteomes" id="UP000502504"/>
    </source>
</evidence>
<feature type="transmembrane region" description="Helical" evidence="1">
    <location>
        <begin position="206"/>
        <end position="222"/>
    </location>
</feature>
<dbReference type="EMBL" id="CP050692">
    <property type="protein sequence ID" value="QIT44681.1"/>
    <property type="molecule type" value="Genomic_DNA"/>
</dbReference>
<reference evidence="2 4" key="1">
    <citation type="submission" date="2015-07" db="EMBL/GenBank/DDBJ databases">
        <title>Draft Genome Sequence of Streptomyces antibioticus, IMRU 3720 reveals insights in the evolution of actinomycin biosynthetic gene clusters in Streptomyces.</title>
        <authorList>
            <person name="Crnovcic I."/>
            <person name="Ruckert C."/>
            <person name="Kalinowksi J."/>
            <person name="Keller U."/>
        </authorList>
    </citation>
    <scope>NUCLEOTIDE SEQUENCE [LARGE SCALE GENOMIC DNA]</scope>
    <source>
        <strain evidence="2 4">DSM 41481</strain>
    </source>
</reference>